<evidence type="ECO:0000259" key="5">
    <source>
        <dbReference type="PROSITE" id="PS50977"/>
    </source>
</evidence>
<organism evidence="6 7">
    <name type="scientific">Frankia umida</name>
    <dbReference type="NCBI Taxonomy" id="573489"/>
    <lineage>
        <taxon>Bacteria</taxon>
        <taxon>Bacillati</taxon>
        <taxon>Actinomycetota</taxon>
        <taxon>Actinomycetes</taxon>
        <taxon>Frankiales</taxon>
        <taxon>Frankiaceae</taxon>
        <taxon>Frankia</taxon>
    </lineage>
</organism>
<keyword evidence="2 4" id="KW-0238">DNA-binding</keyword>
<dbReference type="InterPro" id="IPR050109">
    <property type="entry name" value="HTH-type_TetR-like_transc_reg"/>
</dbReference>
<gene>
    <name evidence="6" type="ORF">MXD59_20850</name>
</gene>
<evidence type="ECO:0000313" key="6">
    <source>
        <dbReference type="EMBL" id="MCK9878185.1"/>
    </source>
</evidence>
<dbReference type="PANTHER" id="PTHR30055">
    <property type="entry name" value="HTH-TYPE TRANSCRIPTIONAL REGULATOR RUTR"/>
    <property type="match status" value="1"/>
</dbReference>
<accession>A0ABT0K340</accession>
<dbReference type="PRINTS" id="PR00455">
    <property type="entry name" value="HTHTETR"/>
</dbReference>
<dbReference type="SUPFAM" id="SSF46689">
    <property type="entry name" value="Homeodomain-like"/>
    <property type="match status" value="1"/>
</dbReference>
<reference evidence="6 7" key="1">
    <citation type="submission" date="2022-04" db="EMBL/GenBank/DDBJ databases">
        <title>Genome diversity in the genus Frankia.</title>
        <authorList>
            <person name="Carlos-Shanley C."/>
            <person name="Hahn D."/>
        </authorList>
    </citation>
    <scope>NUCLEOTIDE SEQUENCE [LARGE SCALE GENOMIC DNA]</scope>
    <source>
        <strain evidence="6 7">Ag45/Mut15</strain>
    </source>
</reference>
<protein>
    <submittedName>
        <fullName evidence="6">TetR/AcrR family transcriptional regulator</fullName>
    </submittedName>
</protein>
<evidence type="ECO:0000256" key="4">
    <source>
        <dbReference type="PROSITE-ProRule" id="PRU00335"/>
    </source>
</evidence>
<evidence type="ECO:0000256" key="3">
    <source>
        <dbReference type="ARBA" id="ARBA00023163"/>
    </source>
</evidence>
<dbReference type="Proteomes" id="UP001201873">
    <property type="component" value="Unassembled WGS sequence"/>
</dbReference>
<name>A0ABT0K340_9ACTN</name>
<evidence type="ECO:0000313" key="7">
    <source>
        <dbReference type="Proteomes" id="UP001201873"/>
    </source>
</evidence>
<proteinExistence type="predicted"/>
<evidence type="ECO:0000256" key="2">
    <source>
        <dbReference type="ARBA" id="ARBA00023125"/>
    </source>
</evidence>
<dbReference type="InterPro" id="IPR009057">
    <property type="entry name" value="Homeodomain-like_sf"/>
</dbReference>
<feature type="domain" description="HTH tetR-type" evidence="5">
    <location>
        <begin position="18"/>
        <end position="78"/>
    </location>
</feature>
<dbReference type="EMBL" id="JALKFT010000028">
    <property type="protein sequence ID" value="MCK9878185.1"/>
    <property type="molecule type" value="Genomic_DNA"/>
</dbReference>
<keyword evidence="1" id="KW-0805">Transcription regulation</keyword>
<keyword evidence="7" id="KW-1185">Reference proteome</keyword>
<dbReference type="PANTHER" id="PTHR30055:SF234">
    <property type="entry name" value="HTH-TYPE TRANSCRIPTIONAL REGULATOR BETI"/>
    <property type="match status" value="1"/>
</dbReference>
<dbReference type="InterPro" id="IPR001647">
    <property type="entry name" value="HTH_TetR"/>
</dbReference>
<dbReference type="Gene3D" id="1.10.10.60">
    <property type="entry name" value="Homeodomain-like"/>
    <property type="match status" value="1"/>
</dbReference>
<sequence length="216" mass="23095">MTSAVSSSEVPGRAQRWRRTHDALSAAAISLFLERGFDQVSVAEVAAAARVTKPTLFAHFPAKEDLVLHRIVDHRGEAARVVAHRGDARTPLDALEAHLRAGLDRHEPVTGLNDIPEVLAFHGMVFGTPSLLGRVARYADADERALAAALVEACPDAGELTARLAAAQIVVVHRVLARENWTYLSTGTSVTARHPAAVTAAVSAFAGLRRAFPDYA</sequence>
<dbReference type="Pfam" id="PF00440">
    <property type="entry name" value="TetR_N"/>
    <property type="match status" value="1"/>
</dbReference>
<dbReference type="RefSeq" id="WP_248826316.1">
    <property type="nucleotide sequence ID" value="NZ_JALKFT010000028.1"/>
</dbReference>
<dbReference type="Gene3D" id="1.10.357.10">
    <property type="entry name" value="Tetracycline Repressor, domain 2"/>
    <property type="match status" value="1"/>
</dbReference>
<keyword evidence="3" id="KW-0804">Transcription</keyword>
<evidence type="ECO:0000256" key="1">
    <source>
        <dbReference type="ARBA" id="ARBA00023015"/>
    </source>
</evidence>
<feature type="DNA-binding region" description="H-T-H motif" evidence="4">
    <location>
        <begin position="41"/>
        <end position="60"/>
    </location>
</feature>
<dbReference type="InterPro" id="IPR023772">
    <property type="entry name" value="DNA-bd_HTH_TetR-type_CS"/>
</dbReference>
<dbReference type="PROSITE" id="PS50977">
    <property type="entry name" value="HTH_TETR_2"/>
    <property type="match status" value="1"/>
</dbReference>
<dbReference type="PROSITE" id="PS01081">
    <property type="entry name" value="HTH_TETR_1"/>
    <property type="match status" value="1"/>
</dbReference>
<comment type="caution">
    <text evidence="6">The sequence shown here is derived from an EMBL/GenBank/DDBJ whole genome shotgun (WGS) entry which is preliminary data.</text>
</comment>